<reference evidence="1 3" key="1">
    <citation type="submission" date="2015-10" db="EMBL/GenBank/DDBJ databases">
        <title>Genomic differences between typical nodule nitrogen-fixing rhizobial strains and those coming from bean seeds.</title>
        <authorList>
            <person name="Peralta H."/>
            <person name="Aguilar-Vera A."/>
            <person name="Diaz R."/>
            <person name="Mora Y."/>
            <person name="Martinez-Batallar G."/>
            <person name="Salazar E."/>
            <person name="Vargas-Lagunas C."/>
            <person name="Encarnacion S."/>
            <person name="Girard L."/>
            <person name="Mora J."/>
        </authorList>
    </citation>
    <scope>NUCLEOTIDE SEQUENCE [LARGE SCALE GENOMIC DNA]</scope>
    <source>
        <strain evidence="1 3">CFNEI 73</strain>
    </source>
</reference>
<dbReference type="Proteomes" id="UP000295043">
    <property type="component" value="Unassembled WGS sequence"/>
</dbReference>
<organism evidence="1 3">
    <name type="scientific">Sinorhizobium americanum</name>
    <dbReference type="NCBI Taxonomy" id="194963"/>
    <lineage>
        <taxon>Bacteria</taxon>
        <taxon>Pseudomonadati</taxon>
        <taxon>Pseudomonadota</taxon>
        <taxon>Alphaproteobacteria</taxon>
        <taxon>Hyphomicrobiales</taxon>
        <taxon>Rhizobiaceae</taxon>
        <taxon>Sinorhizobium/Ensifer group</taxon>
        <taxon>Sinorhizobium</taxon>
    </lineage>
</organism>
<sequence length="112" mass="12509">MTALTLAIDNAATPRRLTGTPIFGNGVTDGSTLQHDRAVRQAGDDDFVLATLSRVQILIERIANRRRAMKLARNRVETLRQLAKLPARVRNDLLQAEQKVIRSPDTSCYVQQ</sequence>
<protein>
    <submittedName>
        <fullName evidence="1">Uncharacterized protein</fullName>
    </submittedName>
</protein>
<dbReference type="OrthoDB" id="8283314at2"/>
<dbReference type="STRING" id="194963.SAMCFNEI73_Ch2233"/>
<keyword evidence="3" id="KW-1185">Reference proteome</keyword>
<dbReference type="AlphaFoldDB" id="A0A1L3LNA2"/>
<evidence type="ECO:0000313" key="3">
    <source>
        <dbReference type="Proteomes" id="UP000182306"/>
    </source>
</evidence>
<dbReference type="RefSeq" id="WP_037386448.1">
    <property type="nucleotide sequence ID" value="NZ_CP013107.1"/>
</dbReference>
<evidence type="ECO:0000313" key="2">
    <source>
        <dbReference type="EMBL" id="TCN29081.1"/>
    </source>
</evidence>
<dbReference type="KEGG" id="same:SAMCFNEI73_Ch2233"/>
<accession>A0A1L3LNA2</accession>
<dbReference type="EMBL" id="CP013107">
    <property type="protein sequence ID" value="APG91516.1"/>
    <property type="molecule type" value="Genomic_DNA"/>
</dbReference>
<gene>
    <name evidence="2" type="ORF">EV184_111183</name>
    <name evidence="1" type="ORF">SAMCFNEI73_Ch2233</name>
</gene>
<dbReference type="Proteomes" id="UP000182306">
    <property type="component" value="Chromosome"/>
</dbReference>
<reference evidence="2 4" key="2">
    <citation type="submission" date="2019-03" db="EMBL/GenBank/DDBJ databases">
        <title>Genomic Encyclopedia of Type Strains, Phase IV (KMG-V): Genome sequencing to study the core and pangenomes of soil and plant-associated prokaryotes.</title>
        <authorList>
            <person name="Whitman W."/>
        </authorList>
    </citation>
    <scope>NUCLEOTIDE SEQUENCE [LARGE SCALE GENOMIC DNA]</scope>
    <source>
        <strain evidence="2 4">23C40</strain>
    </source>
</reference>
<dbReference type="EMBL" id="SLVU01000011">
    <property type="protein sequence ID" value="TCN29081.1"/>
    <property type="molecule type" value="Genomic_DNA"/>
</dbReference>
<evidence type="ECO:0000313" key="4">
    <source>
        <dbReference type="Proteomes" id="UP000295043"/>
    </source>
</evidence>
<evidence type="ECO:0000313" key="1">
    <source>
        <dbReference type="EMBL" id="APG91516.1"/>
    </source>
</evidence>
<name>A0A1L3LNA2_9HYPH</name>
<proteinExistence type="predicted"/>